<dbReference type="InterPro" id="IPR001138">
    <property type="entry name" value="Zn2Cys6_DnaBD"/>
</dbReference>
<evidence type="ECO:0000256" key="4">
    <source>
        <dbReference type="ARBA" id="ARBA00023242"/>
    </source>
</evidence>
<sequence>MGRIRKHCDHGSVKCDRKTGECGNCARLRLVCSGHTTPVRSQTTGDETDQGDSRRGRRMYWSCTACRASKTKCSGERPCQRCRWKCSNECVYAESTQPTWVRRVNVTPIDKGDFSPSLPSMPERSFDQTTSNPLA</sequence>
<dbReference type="AlphaFoldDB" id="A0A0G4PB70"/>
<feature type="domain" description="Zn(2)-C6 fungal-type" evidence="6">
    <location>
        <begin position="62"/>
        <end position="92"/>
    </location>
</feature>
<dbReference type="STRING" id="1429867.A0A0G4PB70"/>
<keyword evidence="2" id="KW-0238">DNA-binding</keyword>
<dbReference type="Pfam" id="PF00172">
    <property type="entry name" value="Zn_clus"/>
    <property type="match status" value="1"/>
</dbReference>
<protein>
    <submittedName>
        <fullName evidence="7">Fungal transcriptional regulatory protein, N-terminal</fullName>
    </submittedName>
</protein>
<dbReference type="GO" id="GO:0003677">
    <property type="term" value="F:DNA binding"/>
    <property type="evidence" value="ECO:0007669"/>
    <property type="project" value="UniProtKB-KW"/>
</dbReference>
<evidence type="ECO:0000259" key="6">
    <source>
        <dbReference type="PROSITE" id="PS50048"/>
    </source>
</evidence>
<feature type="region of interest" description="Disordered" evidence="5">
    <location>
        <begin position="108"/>
        <end position="135"/>
    </location>
</feature>
<name>A0A0G4PB70_PENC3</name>
<proteinExistence type="predicted"/>
<organism evidence="7 8">
    <name type="scientific">Penicillium camemberti (strain FM 013)</name>
    <dbReference type="NCBI Taxonomy" id="1429867"/>
    <lineage>
        <taxon>Eukaryota</taxon>
        <taxon>Fungi</taxon>
        <taxon>Dikarya</taxon>
        <taxon>Ascomycota</taxon>
        <taxon>Pezizomycotina</taxon>
        <taxon>Eurotiomycetes</taxon>
        <taxon>Eurotiomycetidae</taxon>
        <taxon>Eurotiales</taxon>
        <taxon>Aspergillaceae</taxon>
        <taxon>Penicillium</taxon>
    </lineage>
</organism>
<dbReference type="GO" id="GO:0000981">
    <property type="term" value="F:DNA-binding transcription factor activity, RNA polymerase II-specific"/>
    <property type="evidence" value="ECO:0007669"/>
    <property type="project" value="InterPro"/>
</dbReference>
<dbReference type="Gene3D" id="4.10.240.10">
    <property type="entry name" value="Zn(2)-C6 fungal-type DNA-binding domain"/>
    <property type="match status" value="1"/>
</dbReference>
<dbReference type="SMART" id="SM00066">
    <property type="entry name" value="GAL4"/>
    <property type="match status" value="2"/>
</dbReference>
<keyword evidence="1" id="KW-0805">Transcription regulation</keyword>
<dbReference type="PROSITE" id="PS00463">
    <property type="entry name" value="ZN2_CY6_FUNGAL_1"/>
    <property type="match status" value="1"/>
</dbReference>
<dbReference type="Proteomes" id="UP000053732">
    <property type="component" value="Unassembled WGS sequence"/>
</dbReference>
<evidence type="ECO:0000313" key="7">
    <source>
        <dbReference type="EMBL" id="CRL23561.1"/>
    </source>
</evidence>
<evidence type="ECO:0000256" key="1">
    <source>
        <dbReference type="ARBA" id="ARBA00023015"/>
    </source>
</evidence>
<dbReference type="EMBL" id="HG793142">
    <property type="protein sequence ID" value="CRL23561.1"/>
    <property type="molecule type" value="Genomic_DNA"/>
</dbReference>
<evidence type="ECO:0000256" key="3">
    <source>
        <dbReference type="ARBA" id="ARBA00023163"/>
    </source>
</evidence>
<dbReference type="SUPFAM" id="SSF57701">
    <property type="entry name" value="Zn2/Cys6 DNA-binding domain"/>
    <property type="match status" value="1"/>
</dbReference>
<keyword evidence="3" id="KW-0804">Transcription</keyword>
<reference evidence="7 8" key="1">
    <citation type="journal article" date="2014" name="Nat. Commun.">
        <title>Multiple recent horizontal transfers of a large genomic region in cheese making fungi.</title>
        <authorList>
            <person name="Cheeseman K."/>
            <person name="Ropars J."/>
            <person name="Renault P."/>
            <person name="Dupont J."/>
            <person name="Gouzy J."/>
            <person name="Branca A."/>
            <person name="Abraham A.L."/>
            <person name="Ceppi M."/>
            <person name="Conseiller E."/>
            <person name="Debuchy R."/>
            <person name="Malagnac F."/>
            <person name="Goarin A."/>
            <person name="Silar P."/>
            <person name="Lacoste S."/>
            <person name="Sallet E."/>
            <person name="Bensimon A."/>
            <person name="Giraud T."/>
            <person name="Brygoo Y."/>
        </authorList>
    </citation>
    <scope>NUCLEOTIDE SEQUENCE [LARGE SCALE GENOMIC DNA]</scope>
    <source>
        <strain evidence="8">FM 013</strain>
    </source>
</reference>
<evidence type="ECO:0000256" key="2">
    <source>
        <dbReference type="ARBA" id="ARBA00023125"/>
    </source>
</evidence>
<gene>
    <name evidence="7" type="ORF">PCAMFM013_S009g000501</name>
</gene>
<dbReference type="InterPro" id="IPR036864">
    <property type="entry name" value="Zn2-C6_fun-type_DNA-bd_sf"/>
</dbReference>
<evidence type="ECO:0000256" key="5">
    <source>
        <dbReference type="SAM" id="MobiDB-lite"/>
    </source>
</evidence>
<evidence type="ECO:0000313" key="8">
    <source>
        <dbReference type="Proteomes" id="UP000053732"/>
    </source>
</evidence>
<dbReference type="GO" id="GO:0008270">
    <property type="term" value="F:zinc ion binding"/>
    <property type="evidence" value="ECO:0007669"/>
    <property type="project" value="InterPro"/>
</dbReference>
<accession>A0A0G4PB70</accession>
<keyword evidence="8" id="KW-1185">Reference proteome</keyword>
<keyword evidence="4" id="KW-0539">Nucleus</keyword>
<dbReference type="PROSITE" id="PS50048">
    <property type="entry name" value="ZN2_CY6_FUNGAL_2"/>
    <property type="match status" value="1"/>
</dbReference>